<dbReference type="Pfam" id="PF17786">
    <property type="entry name" value="Mannosidase_ig"/>
    <property type="match status" value="1"/>
</dbReference>
<keyword evidence="4" id="KW-0378">Hydrolase</keyword>
<comment type="similarity">
    <text evidence="6">Belongs to the glycosyl hydrolase 2 family. Beta-mannosidase B subfamily.</text>
</comment>
<dbReference type="PANTHER" id="PTHR43730">
    <property type="entry name" value="BETA-MANNOSIDASE"/>
    <property type="match status" value="1"/>
</dbReference>
<dbReference type="RefSeq" id="WP_380103007.1">
    <property type="nucleotide sequence ID" value="NZ_JBHRZG010000024.1"/>
</dbReference>
<sequence>MTPGTATSVLLHTGWTVQAVPGPALPDHVPRGPLPATVPGTVHLDLLSQGLIPDPYQGLNELEVQWVGQTAWLYTLDFEVTPDLLAAPRLDLCLDGLDTLCTVTLNGRELLRSDTMFVPWRLDVRPCVRPGSNTLSLRFDPVLPHGHALEAEHGRRAVWNGDPSRVYVRKAQYHYGWDWGPTLLTAGPWKDVRLHAYDLRLDDVRTALTVADDLKTATLAVDVSVAGPPAADDRVEVTLTAPDGRVVGHTVLPAQDARATLDVPAPELWWPRGYGAQPLYRAAVRLRRGDTVLDSVERRLGARHLRLAQEPVAGEPGTSFTFVVNGVPVFAGGANWIPEDLLLNRVTPDQYRDRLQQAADGHMVMIRVWGGGIYEHDAFYDACDELGLLVWQDFLFACGMYPAHPAFLDSVRHEARAAVTRLRHHPCMALWCGNNEDYQIAESVGASGPGGDPSTFDALAIYEHLLPQVVQALNPEVPYWPGSPSGGGSSHDQTVGDRHTWEVWHGVMAPHRDYGRYEGRFVSEFGLQSPSSLHNIGSYTRPEDRRPHSRVFEHHNKASDPRGRPDGPRRLAVYLSDAFQPATSFEEYVYHSRLVQADAMVSAYRAYRGRWGQDGARAVSGALVWQLNDCWPVTSWAIIDSSGVPKPAYYSIQRELAPLAVQAVRSGDALRAWVVSSEQQAQAAEVRLDVYTLGGEPVHSRRVELEVAANAVTPLDVGDVTLHAGHVAFVRVFVAAQERSRAVLWPEPVKHHDHPEPALWARLQGRHLSVGTTLPARGVWIDAGDRRVSDNHLDLLPGEHVSVILSGDTDPADVRVRAVGSRPVGAGDQRGR</sequence>
<evidence type="ECO:0000313" key="14">
    <source>
        <dbReference type="Proteomes" id="UP001595803"/>
    </source>
</evidence>
<dbReference type="InterPro" id="IPR036156">
    <property type="entry name" value="Beta-gal/glucu_dom_sf"/>
</dbReference>
<evidence type="ECO:0000256" key="6">
    <source>
        <dbReference type="ARBA" id="ARBA00038429"/>
    </source>
</evidence>
<evidence type="ECO:0000259" key="11">
    <source>
        <dbReference type="Pfam" id="PF17786"/>
    </source>
</evidence>
<dbReference type="InterPro" id="IPR041447">
    <property type="entry name" value="Mannosidase_ig"/>
</dbReference>
<feature type="domain" description="Glycoside hydrolase family 2 immunoglobulin-like beta-sandwich" evidence="10">
    <location>
        <begin position="200"/>
        <end position="303"/>
    </location>
</feature>
<feature type="region of interest" description="Disordered" evidence="9">
    <location>
        <begin position="533"/>
        <end position="567"/>
    </location>
</feature>
<keyword evidence="14" id="KW-1185">Reference proteome</keyword>
<evidence type="ECO:0000259" key="10">
    <source>
        <dbReference type="Pfam" id="PF00703"/>
    </source>
</evidence>
<dbReference type="InterPro" id="IPR013783">
    <property type="entry name" value="Ig-like_fold"/>
</dbReference>
<dbReference type="Gene3D" id="2.60.40.10">
    <property type="entry name" value="Immunoglobulins"/>
    <property type="match status" value="1"/>
</dbReference>
<evidence type="ECO:0000256" key="5">
    <source>
        <dbReference type="ARBA" id="ARBA00023295"/>
    </source>
</evidence>
<comment type="pathway">
    <text evidence="2">Glycan metabolism; N-glycan degradation.</text>
</comment>
<dbReference type="Pfam" id="PF00703">
    <property type="entry name" value="Glyco_hydro_2"/>
    <property type="match status" value="1"/>
</dbReference>
<dbReference type="Proteomes" id="UP001595803">
    <property type="component" value="Unassembled WGS sequence"/>
</dbReference>
<dbReference type="InterPro" id="IPR017853">
    <property type="entry name" value="GH"/>
</dbReference>
<feature type="domain" description="Mannosidase Ig/CBM-like" evidence="11">
    <location>
        <begin position="670"/>
        <end position="751"/>
    </location>
</feature>
<dbReference type="Gene3D" id="2.60.120.260">
    <property type="entry name" value="Galactose-binding domain-like"/>
    <property type="match status" value="1"/>
</dbReference>
<accession>A0ABV7ZCP9</accession>
<dbReference type="InterPro" id="IPR050887">
    <property type="entry name" value="Beta-mannosidase_GH2"/>
</dbReference>
<evidence type="ECO:0000259" key="12">
    <source>
        <dbReference type="Pfam" id="PF22666"/>
    </source>
</evidence>
<reference evidence="14" key="1">
    <citation type="journal article" date="2019" name="Int. J. Syst. Evol. Microbiol.">
        <title>The Global Catalogue of Microorganisms (GCM) 10K type strain sequencing project: providing services to taxonomists for standard genome sequencing and annotation.</title>
        <authorList>
            <consortium name="The Broad Institute Genomics Platform"/>
            <consortium name="The Broad Institute Genome Sequencing Center for Infectious Disease"/>
            <person name="Wu L."/>
            <person name="Ma J."/>
        </authorList>
    </citation>
    <scope>NUCLEOTIDE SEQUENCE [LARGE SCALE GENOMIC DNA]</scope>
    <source>
        <strain evidence="14">CCTCC AB 2017081</strain>
    </source>
</reference>
<feature type="compositionally biased region" description="Basic and acidic residues" evidence="9">
    <location>
        <begin position="541"/>
        <end position="567"/>
    </location>
</feature>
<evidence type="ECO:0000256" key="3">
    <source>
        <dbReference type="ARBA" id="ARBA00012754"/>
    </source>
</evidence>
<evidence type="ECO:0000256" key="9">
    <source>
        <dbReference type="SAM" id="MobiDB-lite"/>
    </source>
</evidence>
<keyword evidence="5" id="KW-0326">Glycosidase</keyword>
<dbReference type="InterPro" id="IPR054593">
    <property type="entry name" value="Beta-mannosidase-like_N2"/>
</dbReference>
<dbReference type="SUPFAM" id="SSF49303">
    <property type="entry name" value="beta-Galactosidase/glucuronidase domain"/>
    <property type="match status" value="2"/>
</dbReference>
<dbReference type="PANTHER" id="PTHR43730:SF1">
    <property type="entry name" value="BETA-MANNOSIDASE"/>
    <property type="match status" value="1"/>
</dbReference>
<evidence type="ECO:0000256" key="2">
    <source>
        <dbReference type="ARBA" id="ARBA00004740"/>
    </source>
</evidence>
<proteinExistence type="inferred from homology"/>
<evidence type="ECO:0000256" key="1">
    <source>
        <dbReference type="ARBA" id="ARBA00000829"/>
    </source>
</evidence>
<evidence type="ECO:0000256" key="8">
    <source>
        <dbReference type="ARBA" id="ARBA00041614"/>
    </source>
</evidence>
<evidence type="ECO:0000313" key="13">
    <source>
        <dbReference type="EMBL" id="MFC3834412.1"/>
    </source>
</evidence>
<dbReference type="InterPro" id="IPR008979">
    <property type="entry name" value="Galactose-bd-like_sf"/>
</dbReference>
<evidence type="ECO:0000256" key="4">
    <source>
        <dbReference type="ARBA" id="ARBA00022801"/>
    </source>
</evidence>
<dbReference type="SUPFAM" id="SSF51445">
    <property type="entry name" value="(Trans)glycosidases"/>
    <property type="match status" value="1"/>
</dbReference>
<dbReference type="Gene3D" id="3.20.20.80">
    <property type="entry name" value="Glycosidases"/>
    <property type="match status" value="1"/>
</dbReference>
<dbReference type="EC" id="3.2.1.25" evidence="3"/>
<comment type="caution">
    <text evidence="13">The sequence shown here is derived from an EMBL/GenBank/DDBJ whole genome shotgun (WGS) entry which is preliminary data.</text>
</comment>
<dbReference type="SUPFAM" id="SSF49785">
    <property type="entry name" value="Galactose-binding domain-like"/>
    <property type="match status" value="1"/>
</dbReference>
<dbReference type="EMBL" id="JBHRZG010000024">
    <property type="protein sequence ID" value="MFC3834412.1"/>
    <property type="molecule type" value="Genomic_DNA"/>
</dbReference>
<name>A0ABV7ZCP9_9DEIO</name>
<dbReference type="InterPro" id="IPR006102">
    <property type="entry name" value="Ig-like_GH2"/>
</dbReference>
<organism evidence="13 14">
    <name type="scientific">Deinococcus rufus</name>
    <dbReference type="NCBI Taxonomy" id="2136097"/>
    <lineage>
        <taxon>Bacteria</taxon>
        <taxon>Thermotogati</taxon>
        <taxon>Deinococcota</taxon>
        <taxon>Deinococci</taxon>
        <taxon>Deinococcales</taxon>
        <taxon>Deinococcaceae</taxon>
        <taxon>Deinococcus</taxon>
    </lineage>
</organism>
<comment type="catalytic activity">
    <reaction evidence="1">
        <text>Hydrolysis of terminal, non-reducing beta-D-mannose residues in beta-D-mannosides.</text>
        <dbReference type="EC" id="3.2.1.25"/>
    </reaction>
</comment>
<dbReference type="Pfam" id="PF22666">
    <property type="entry name" value="Glyco_hydro_2_N2"/>
    <property type="match status" value="1"/>
</dbReference>
<evidence type="ECO:0000256" key="7">
    <source>
        <dbReference type="ARBA" id="ARBA00041069"/>
    </source>
</evidence>
<protein>
    <recommendedName>
        <fullName evidence="7">Beta-mannosidase B</fullName>
        <ecNumber evidence="3">3.2.1.25</ecNumber>
    </recommendedName>
    <alternativeName>
        <fullName evidence="8">Mannanase B</fullName>
    </alternativeName>
</protein>
<feature type="domain" description="Beta-mannosidase-like galactose-binding" evidence="12">
    <location>
        <begin position="33"/>
        <end position="190"/>
    </location>
</feature>
<gene>
    <name evidence="13" type="ORF">ACFOSB_16280</name>
</gene>